<protein>
    <submittedName>
        <fullName evidence="3">Uncharacterized protein</fullName>
    </submittedName>
</protein>
<organism evidence="3 4">
    <name type="scientific">Gnathostoma spinigerum</name>
    <dbReference type="NCBI Taxonomy" id="75299"/>
    <lineage>
        <taxon>Eukaryota</taxon>
        <taxon>Metazoa</taxon>
        <taxon>Ecdysozoa</taxon>
        <taxon>Nematoda</taxon>
        <taxon>Chromadorea</taxon>
        <taxon>Rhabditida</taxon>
        <taxon>Spirurina</taxon>
        <taxon>Gnathostomatomorpha</taxon>
        <taxon>Gnathostomatoidea</taxon>
        <taxon>Gnathostomatidae</taxon>
        <taxon>Gnathostoma</taxon>
    </lineage>
</organism>
<feature type="coiled-coil region" evidence="1">
    <location>
        <begin position="128"/>
        <end position="331"/>
    </location>
</feature>
<gene>
    <name evidence="3" type="ORF">AB6A40_009509</name>
</gene>
<accession>A0ABD6F1Q0</accession>
<dbReference type="AlphaFoldDB" id="A0ABD6F1Q0"/>
<feature type="region of interest" description="Disordered" evidence="2">
    <location>
        <begin position="634"/>
        <end position="660"/>
    </location>
</feature>
<feature type="coiled-coil region" evidence="1">
    <location>
        <begin position="10"/>
        <end position="44"/>
    </location>
</feature>
<feature type="compositionally biased region" description="Acidic residues" evidence="2">
    <location>
        <begin position="634"/>
        <end position="646"/>
    </location>
</feature>
<dbReference type="PANTHER" id="PTHR45615:SF36">
    <property type="entry name" value="MYOSIN HEAVY CHAIN-LIKE, ISOFORM B-RELATED"/>
    <property type="match status" value="1"/>
</dbReference>
<sequence length="660" mass="75341">MFIFFCRKEDQEDNSRIRELEAQLQELRLTKERLENRVGQLEQMLTAECNSVHTLTESLSQEAAQRLRLEKQLITMKQSRRIDESGGKCEPPSSGSESSVVVASDKFVEMGKELKALREKEMASSSRLQKALEQMKDTENELRECKARNESLEQRNAGFDAEVETLKEQFETERKKNDAIVSEQRTVITSLTQKLEDSKALREENNELRSTASRLRKQIENASIGTADLNDSSSAIRINIRDLETKYNEQSKELDEIAGENQQLTQAVSRLEMAAERMRAERVRELSAKDGELEELKAQYQRRLRAAEEQLADLQDSNASLMTQNRILESRIRESANRTYSVASESGSYKRDLRKTLALYHDMQCLLAHEREKAPNHAVIRQLKCDLEDAEAARLSALKGRYSLESELTELRNQLEAALASKSAAEDKIMVLMKEKSCSASLIEEQNEQLQIAIKKYKAAVQQSNIDSITLRDQTEQIADMSKKIAKLTENLDSTRASLEYRELHSVEKHKLLLAEQRIRDIEAKLDVEMMQKTRVEALLAKANDDVENMRDQINEINVLREKDSEAGKKIRKELSVLHDQLQDSRKREAELLQRNKIKTEEVESVTATKVSLEAELKLCHKRIESLQTALNNEIDEPSSSDDGDDSCCLNDSVAGMSRL</sequence>
<name>A0ABD6F1Q0_9BILA</name>
<evidence type="ECO:0000313" key="3">
    <source>
        <dbReference type="EMBL" id="MFH4982800.1"/>
    </source>
</evidence>
<proteinExistence type="predicted"/>
<comment type="caution">
    <text evidence="3">The sequence shown here is derived from an EMBL/GenBank/DDBJ whole genome shotgun (WGS) entry which is preliminary data.</text>
</comment>
<dbReference type="PANTHER" id="PTHR45615">
    <property type="entry name" value="MYOSIN HEAVY CHAIN, NON-MUSCLE"/>
    <property type="match status" value="1"/>
</dbReference>
<reference evidence="3 4" key="1">
    <citation type="submission" date="2024-08" db="EMBL/GenBank/DDBJ databases">
        <title>Gnathostoma spinigerum genome.</title>
        <authorList>
            <person name="Gonzalez-Bertolin B."/>
            <person name="Monzon S."/>
            <person name="Zaballos A."/>
            <person name="Jimenez P."/>
            <person name="Dekumyoy P."/>
            <person name="Varona S."/>
            <person name="Cuesta I."/>
            <person name="Sumanam S."/>
            <person name="Adisakwattana P."/>
            <person name="Gasser R.B."/>
            <person name="Hernandez-Gonzalez A."/>
            <person name="Young N.D."/>
            <person name="Perteguer M.J."/>
        </authorList>
    </citation>
    <scope>NUCLEOTIDE SEQUENCE [LARGE SCALE GENOMIC DNA]</scope>
    <source>
        <strain evidence="3">AL3</strain>
        <tissue evidence="3">Liver</tissue>
    </source>
</reference>
<evidence type="ECO:0000313" key="4">
    <source>
        <dbReference type="Proteomes" id="UP001608902"/>
    </source>
</evidence>
<dbReference type="Proteomes" id="UP001608902">
    <property type="component" value="Unassembled WGS sequence"/>
</dbReference>
<feature type="coiled-coil region" evidence="1">
    <location>
        <begin position="401"/>
        <end position="498"/>
    </location>
</feature>
<evidence type="ECO:0000256" key="1">
    <source>
        <dbReference type="SAM" id="Coils"/>
    </source>
</evidence>
<keyword evidence="4" id="KW-1185">Reference proteome</keyword>
<feature type="coiled-coil region" evidence="1">
    <location>
        <begin position="533"/>
        <end position="560"/>
    </location>
</feature>
<evidence type="ECO:0000256" key="2">
    <source>
        <dbReference type="SAM" id="MobiDB-lite"/>
    </source>
</evidence>
<dbReference type="EMBL" id="JBGFUD010010128">
    <property type="protein sequence ID" value="MFH4982800.1"/>
    <property type="molecule type" value="Genomic_DNA"/>
</dbReference>
<keyword evidence="1" id="KW-0175">Coiled coil</keyword>
<feature type="compositionally biased region" description="Low complexity" evidence="2">
    <location>
        <begin position="88"/>
        <end position="100"/>
    </location>
</feature>
<feature type="region of interest" description="Disordered" evidence="2">
    <location>
        <begin position="78"/>
        <end position="100"/>
    </location>
</feature>